<name>A0A433U752_ELYCH</name>
<feature type="region of interest" description="Disordered" evidence="1">
    <location>
        <begin position="1341"/>
        <end position="1455"/>
    </location>
</feature>
<evidence type="ECO:0000313" key="2">
    <source>
        <dbReference type="EMBL" id="RUS89669.1"/>
    </source>
</evidence>
<feature type="region of interest" description="Disordered" evidence="1">
    <location>
        <begin position="590"/>
        <end position="665"/>
    </location>
</feature>
<dbReference type="OrthoDB" id="6163227at2759"/>
<feature type="compositionally biased region" description="Basic and acidic residues" evidence="1">
    <location>
        <begin position="187"/>
        <end position="203"/>
    </location>
</feature>
<feature type="compositionally biased region" description="Polar residues" evidence="1">
    <location>
        <begin position="1171"/>
        <end position="1192"/>
    </location>
</feature>
<feature type="region of interest" description="Disordered" evidence="1">
    <location>
        <begin position="1038"/>
        <end position="1079"/>
    </location>
</feature>
<feature type="region of interest" description="Disordered" evidence="1">
    <location>
        <begin position="932"/>
        <end position="961"/>
    </location>
</feature>
<evidence type="ECO:0000256" key="1">
    <source>
        <dbReference type="SAM" id="MobiDB-lite"/>
    </source>
</evidence>
<feature type="compositionally biased region" description="Polar residues" evidence="1">
    <location>
        <begin position="1039"/>
        <end position="1074"/>
    </location>
</feature>
<feature type="compositionally biased region" description="Basic residues" evidence="1">
    <location>
        <begin position="1409"/>
        <end position="1418"/>
    </location>
</feature>
<feature type="region of interest" description="Disordered" evidence="1">
    <location>
        <begin position="1538"/>
        <end position="1557"/>
    </location>
</feature>
<feature type="region of interest" description="Disordered" evidence="1">
    <location>
        <begin position="186"/>
        <end position="209"/>
    </location>
</feature>
<feature type="compositionally biased region" description="Polar residues" evidence="1">
    <location>
        <begin position="1352"/>
        <end position="1369"/>
    </location>
</feature>
<dbReference type="Proteomes" id="UP000271974">
    <property type="component" value="Unassembled WGS sequence"/>
</dbReference>
<feature type="compositionally biased region" description="Polar residues" evidence="1">
    <location>
        <begin position="1199"/>
        <end position="1216"/>
    </location>
</feature>
<comment type="caution">
    <text evidence="2">The sequence shown here is derived from an EMBL/GenBank/DDBJ whole genome shotgun (WGS) entry which is preliminary data.</text>
</comment>
<feature type="compositionally biased region" description="Low complexity" evidence="1">
    <location>
        <begin position="940"/>
        <end position="949"/>
    </location>
</feature>
<reference evidence="2 3" key="1">
    <citation type="submission" date="2019-01" db="EMBL/GenBank/DDBJ databases">
        <title>A draft genome assembly of the solar-powered sea slug Elysia chlorotica.</title>
        <authorList>
            <person name="Cai H."/>
            <person name="Li Q."/>
            <person name="Fang X."/>
            <person name="Li J."/>
            <person name="Curtis N.E."/>
            <person name="Altenburger A."/>
            <person name="Shibata T."/>
            <person name="Feng M."/>
            <person name="Maeda T."/>
            <person name="Schwartz J.A."/>
            <person name="Shigenobu S."/>
            <person name="Lundholm N."/>
            <person name="Nishiyama T."/>
            <person name="Yang H."/>
            <person name="Hasebe M."/>
            <person name="Li S."/>
            <person name="Pierce S.K."/>
            <person name="Wang J."/>
        </authorList>
    </citation>
    <scope>NUCLEOTIDE SEQUENCE [LARGE SCALE GENOMIC DNA]</scope>
    <source>
        <strain evidence="2">EC2010</strain>
        <tissue evidence="2">Whole organism of an adult</tissue>
    </source>
</reference>
<feature type="compositionally biased region" description="Polar residues" evidence="1">
    <location>
        <begin position="1548"/>
        <end position="1557"/>
    </location>
</feature>
<dbReference type="EMBL" id="RQTK01000050">
    <property type="protein sequence ID" value="RUS89669.1"/>
    <property type="molecule type" value="Genomic_DNA"/>
</dbReference>
<feature type="region of interest" description="Disordered" evidence="1">
    <location>
        <begin position="1468"/>
        <end position="1519"/>
    </location>
</feature>
<protein>
    <submittedName>
        <fullName evidence="2">Uncharacterized protein</fullName>
    </submittedName>
</protein>
<evidence type="ECO:0000313" key="3">
    <source>
        <dbReference type="Proteomes" id="UP000271974"/>
    </source>
</evidence>
<proteinExistence type="predicted"/>
<organism evidence="2 3">
    <name type="scientific">Elysia chlorotica</name>
    <name type="common">Eastern emerald elysia</name>
    <name type="synonym">Sea slug</name>
    <dbReference type="NCBI Taxonomy" id="188477"/>
    <lineage>
        <taxon>Eukaryota</taxon>
        <taxon>Metazoa</taxon>
        <taxon>Spiralia</taxon>
        <taxon>Lophotrochozoa</taxon>
        <taxon>Mollusca</taxon>
        <taxon>Gastropoda</taxon>
        <taxon>Heterobranchia</taxon>
        <taxon>Euthyneura</taxon>
        <taxon>Panpulmonata</taxon>
        <taxon>Sacoglossa</taxon>
        <taxon>Placobranchoidea</taxon>
        <taxon>Plakobranchidae</taxon>
        <taxon>Elysia</taxon>
    </lineage>
</organism>
<gene>
    <name evidence="2" type="ORF">EGW08_002590</name>
</gene>
<feature type="region of interest" description="Disordered" evidence="1">
    <location>
        <begin position="1154"/>
        <end position="1216"/>
    </location>
</feature>
<feature type="compositionally biased region" description="Basic and acidic residues" evidence="1">
    <location>
        <begin position="593"/>
        <end position="605"/>
    </location>
</feature>
<feature type="compositionally biased region" description="Basic and acidic residues" evidence="1">
    <location>
        <begin position="1154"/>
        <end position="1170"/>
    </location>
</feature>
<feature type="compositionally biased region" description="Low complexity" evidence="1">
    <location>
        <begin position="1489"/>
        <end position="1504"/>
    </location>
</feature>
<accession>A0A433U752</accession>
<feature type="compositionally biased region" description="Polar residues" evidence="1">
    <location>
        <begin position="1420"/>
        <end position="1433"/>
    </location>
</feature>
<keyword evidence="3" id="KW-1185">Reference proteome</keyword>
<feature type="compositionally biased region" description="Basic and acidic residues" evidence="1">
    <location>
        <begin position="1538"/>
        <end position="1547"/>
    </location>
</feature>
<sequence length="1557" mass="171032">MREGKPNVSINCSVGFSLSTSGQNSMAFTHSSGKHMLVNNLTTNTSTTPSQSTQKFSKRTRLSTASIPRSSYLKMLRDDVPKEKGSVSLISNRSGNVSVDLKHKPTPCNFTQVTTVAPVFVTTTLRTASGPVAVNVRTQGPCEGSGAGLNSENQTFYTDSNLSQQSQSKPNHNDYSTCIERITLQKSKKDDRIPPSSSRDTECHSSVCPPSAEVDRFQEHHDSDSGSDSDFLHDSEEQDLKVLGQLLQQHRNVTSTASTDETWLSDSKFVHTADSDQRYTATHIHSKSSEELKGNFSEKNETGLENHEGSGIGHLKIESVFSLNQAETGACDDPISHSKNYPLQYLYDTVSMSNWESAVKPCFCVIQRLSETDIERLTYGTIDRPRESVSQCSDHCRRRTLDIMCSLNLLPCKSKPPFTLDKDENEMCTSDSMCDQETENGSCPVSQKQLLREKLKIAQQKLSEYLKSKSVLNVDESTLDRTDSKKEDNFTPDMRMKSVSGCLKSKSVLNVDEESLDRIGSEEKDNFKDKMQMKSDSESECLKVKSKSVLNVDESLDRIDSKEKDNFKDKMQMKSDSECLKTKSKSMLIEESTLDRADSEKKNNFKDSMQTKSDSESECMKVKSKSVLNVDEESLNRIGSKEKDNSKGSMQTKSDSESECMKVKSKSLLNLDESLDRIDSKKKDNFKDNMQTKSESECLKMKSKSILIEESTLNHADSKKKDNFKDNMQMKSDSECLKMKPKSVLNESLNLPDPNEEDILTADMHMNSGKPAAAEEIAEPIQESNQVVPEILAQRRSDDSMRDSPEEKRRACCQTVDNSTIVQSPTFEKAMSRLQRQVEIRRKQMLKRKHSSLKSVYPNVTTQSANASISNESRPFESEKVLGKQVQMKGGIQAPNSSPQLSRNGELAAKDSVFPRVKTPIVAQLLPAGSISTKVTPSENTNNNDADTTTEGRTNTRASKRAAKVPLTPVLPGRTVQQDPASANKIQSREWSVKISEALKSLHSYLKATGKQITGTEPQHFLLRIGGQHVLVSVPPTGATPNTTGMIPTSTTPHNGKGSKANSKSGDKASTSGSFPGVKCKDSGSSQLVKIAGKRKAESLINAPIPQASGDCSNSKKCRISNTGSVTADKNTTQPKSTQKKSLREILLSALTESEKETCSSSTTDRRVGHEQSTSNISPAAQQTASLISQSHTVKKKAPNSNAQDTPTIATNSEAGSRTQSITCAVSSSEGKQTRSYADPSSFLSHLPLNSSLLPIPKRNLKEGLSEDERVARRAMLEKKYPLPPGVIIKVEYDAPADAIDNDVNSSVISEVVHSSAAGTDEAELQNVLFTSEARKDSRCNAPLVPECPSGSEISPKSVSRLNLPTDTGSGVEITNDDDGTVLTSFASFSPEGPPPLIPGALSHTKAERSRKRPRKSRSTTAPESKLQVNQNEHPPLLQPMCNPTPEIPPTPFLCTGEVTVENENFSLADHESDSGQLSKKQRLDRDTGPIPSTSSSSLDSGGPEHTPERGFRATEVSVSKNIRIQRLKELLKQKEQEIESLRKTRLDTWSSHLNNE</sequence>